<evidence type="ECO:0000256" key="1">
    <source>
        <dbReference type="ARBA" id="ARBA00023015"/>
    </source>
</evidence>
<dbReference type="SUPFAM" id="SSF47413">
    <property type="entry name" value="lambda repressor-like DNA-binding domains"/>
    <property type="match status" value="1"/>
</dbReference>
<dbReference type="GO" id="GO:0003677">
    <property type="term" value="F:DNA binding"/>
    <property type="evidence" value="ECO:0007669"/>
    <property type="project" value="UniProtKB-KW"/>
</dbReference>
<accession>A0A4Z0NZF9</accession>
<dbReference type="PROSITE" id="PS50943">
    <property type="entry name" value="HTH_CROC1"/>
    <property type="match status" value="1"/>
</dbReference>
<sequence length="307" mass="34578">MSWLFCSVTRAATGRQAWLRFLAWYLDLFTFARHSLDKSNIRNSLDNVNRQKQVIASVKQTSLQKQIMSVQVSIAARIKEYRQLAGMNQAQLAEKVGITRAGISAIEKGKSGAKATTLALIAQALGVKQEDLLSEESVFTKASKRDHNPNNVQAIGFLADMAAVDLPFVSFRARASFVELGLGIQHPNNFETLRLYVSSEEEAARYTGALVFEVEGDSMEPILRTGDKVIAWQVPDSKWEQVYNQVCVVAYDDTVTIKAVRENELFTRNLLTLYSQNPAAGFLPVQRQQIQSVWRVEEFFDRPKIRL</sequence>
<keyword evidence="2" id="KW-0238">DNA-binding</keyword>
<dbReference type="Gene3D" id="2.10.109.10">
    <property type="entry name" value="Umud Fragment, subunit A"/>
    <property type="match status" value="1"/>
</dbReference>
<dbReference type="InterPro" id="IPR039418">
    <property type="entry name" value="LexA-like"/>
</dbReference>
<keyword evidence="6" id="KW-1185">Reference proteome</keyword>
<dbReference type="CDD" id="cd06529">
    <property type="entry name" value="S24_LexA-like"/>
    <property type="match status" value="1"/>
</dbReference>
<dbReference type="CDD" id="cd00093">
    <property type="entry name" value="HTH_XRE"/>
    <property type="match status" value="1"/>
</dbReference>
<reference evidence="5 6" key="1">
    <citation type="submission" date="2019-04" db="EMBL/GenBank/DDBJ databases">
        <authorList>
            <person name="Feng G."/>
            <person name="Zhang J."/>
            <person name="Zhu H."/>
        </authorList>
    </citation>
    <scope>NUCLEOTIDE SEQUENCE [LARGE SCALE GENOMIC DNA]</scope>
    <source>
        <strain evidence="5 6">92R-1</strain>
    </source>
</reference>
<keyword evidence="3" id="KW-0804">Transcription</keyword>
<keyword evidence="1" id="KW-0805">Transcription regulation</keyword>
<dbReference type="SUPFAM" id="SSF51306">
    <property type="entry name" value="LexA/Signal peptidase"/>
    <property type="match status" value="1"/>
</dbReference>
<evidence type="ECO:0000256" key="2">
    <source>
        <dbReference type="ARBA" id="ARBA00023125"/>
    </source>
</evidence>
<proteinExistence type="predicted"/>
<protein>
    <submittedName>
        <fullName evidence="5">XRE family transcriptional regulator</fullName>
    </submittedName>
</protein>
<dbReference type="InterPro" id="IPR010982">
    <property type="entry name" value="Lambda_DNA-bd_dom_sf"/>
</dbReference>
<dbReference type="Gene3D" id="1.10.260.40">
    <property type="entry name" value="lambda repressor-like DNA-binding domains"/>
    <property type="match status" value="1"/>
</dbReference>
<comment type="caution">
    <text evidence="5">The sequence shown here is derived from an EMBL/GenBank/DDBJ whole genome shotgun (WGS) entry which is preliminary data.</text>
</comment>
<dbReference type="Pfam" id="PF00717">
    <property type="entry name" value="Peptidase_S24"/>
    <property type="match status" value="1"/>
</dbReference>
<dbReference type="EMBL" id="SRLA01000009">
    <property type="protein sequence ID" value="TGE03332.1"/>
    <property type="molecule type" value="Genomic_DNA"/>
</dbReference>
<dbReference type="SMART" id="SM00530">
    <property type="entry name" value="HTH_XRE"/>
    <property type="match status" value="1"/>
</dbReference>
<evidence type="ECO:0000313" key="5">
    <source>
        <dbReference type="EMBL" id="TGE03332.1"/>
    </source>
</evidence>
<feature type="domain" description="HTH cro/C1-type" evidence="4">
    <location>
        <begin position="78"/>
        <end position="132"/>
    </location>
</feature>
<dbReference type="OrthoDB" id="839492at2"/>
<dbReference type="Proteomes" id="UP000298337">
    <property type="component" value="Unassembled WGS sequence"/>
</dbReference>
<name>A0A4Z0NZF9_9BACT</name>
<dbReference type="AlphaFoldDB" id="A0A4Z0NZF9"/>
<dbReference type="InterPro" id="IPR036286">
    <property type="entry name" value="LexA/Signal_pep-like_sf"/>
</dbReference>
<dbReference type="PANTHER" id="PTHR40661:SF1">
    <property type="entry name" value="HTH CRO_C1-TYPE DOMAIN-CONTAINING PROTEIN"/>
    <property type="match status" value="1"/>
</dbReference>
<gene>
    <name evidence="5" type="ORF">EU556_25795</name>
</gene>
<dbReference type="PANTHER" id="PTHR40661">
    <property type="match status" value="1"/>
</dbReference>
<dbReference type="InterPro" id="IPR015927">
    <property type="entry name" value="Peptidase_S24_S26A/B/C"/>
</dbReference>
<dbReference type="InterPro" id="IPR001387">
    <property type="entry name" value="Cro/C1-type_HTH"/>
</dbReference>
<organism evidence="5 6">
    <name type="scientific">Hymenobacter fodinae</name>
    <dbReference type="NCBI Taxonomy" id="2510796"/>
    <lineage>
        <taxon>Bacteria</taxon>
        <taxon>Pseudomonadati</taxon>
        <taxon>Bacteroidota</taxon>
        <taxon>Cytophagia</taxon>
        <taxon>Cytophagales</taxon>
        <taxon>Hymenobacteraceae</taxon>
        <taxon>Hymenobacter</taxon>
    </lineage>
</organism>
<evidence type="ECO:0000313" key="6">
    <source>
        <dbReference type="Proteomes" id="UP000298337"/>
    </source>
</evidence>
<evidence type="ECO:0000256" key="3">
    <source>
        <dbReference type="ARBA" id="ARBA00023163"/>
    </source>
</evidence>
<evidence type="ECO:0000259" key="4">
    <source>
        <dbReference type="PROSITE" id="PS50943"/>
    </source>
</evidence>
<dbReference type="Pfam" id="PF01381">
    <property type="entry name" value="HTH_3"/>
    <property type="match status" value="1"/>
</dbReference>